<dbReference type="Pfam" id="PF11736">
    <property type="entry name" value="DUF3299"/>
    <property type="match status" value="1"/>
</dbReference>
<dbReference type="Gene3D" id="2.40.50.870">
    <property type="entry name" value="Protein of unknown function (DUF3299)"/>
    <property type="match status" value="1"/>
</dbReference>
<feature type="chain" id="PRO_5028988027" evidence="1">
    <location>
        <begin position="21"/>
        <end position="218"/>
    </location>
</feature>
<protein>
    <submittedName>
        <fullName evidence="2">DUF3299 domain-containing protein</fullName>
    </submittedName>
</protein>
<gene>
    <name evidence="2" type="ORF">HQ393_15835</name>
</gene>
<reference evidence="2 3" key="1">
    <citation type="submission" date="2020-07" db="EMBL/GenBank/DDBJ databases">
        <title>Complete genome sequence of Chitinibacter sp. 2T18.</title>
        <authorList>
            <person name="Bae J.-W."/>
            <person name="Choi J.-W."/>
        </authorList>
    </citation>
    <scope>NUCLEOTIDE SEQUENCE [LARGE SCALE GENOMIC DNA]</scope>
    <source>
        <strain evidence="2 3">2T18</strain>
    </source>
</reference>
<accession>A0A7H9BM98</accession>
<evidence type="ECO:0000313" key="2">
    <source>
        <dbReference type="EMBL" id="QLG89599.1"/>
    </source>
</evidence>
<dbReference type="RefSeq" id="WP_179356464.1">
    <property type="nucleotide sequence ID" value="NZ_CP058627.1"/>
</dbReference>
<evidence type="ECO:0000256" key="1">
    <source>
        <dbReference type="SAM" id="SignalP"/>
    </source>
</evidence>
<dbReference type="KEGG" id="chiz:HQ393_15835"/>
<dbReference type="InterPro" id="IPR021727">
    <property type="entry name" value="DUF3299"/>
</dbReference>
<dbReference type="AlphaFoldDB" id="A0A7H9BM98"/>
<sequence length="218" mass="23834">MFAKIMLAISASCLAFNLWAAEAKAVKWSELQPDSPTLRATVGKMNQQEKTRLMRAVQQRELKNLVDSGKLKPSEFTANDVKLIKEDFKDLNPLINEIEAFEKKRTSEMSTALNGQTIQLDGYLLPLKQNGKKVTEFLLVPVIGACIHVPAPPPNQMVVVQYPKGYDQGDLFAPVTITGKLNIKASKANLALADGASDVPVGYAMSADEVRAYKAAAK</sequence>
<dbReference type="EMBL" id="CP058627">
    <property type="protein sequence ID" value="QLG89599.1"/>
    <property type="molecule type" value="Genomic_DNA"/>
</dbReference>
<feature type="signal peptide" evidence="1">
    <location>
        <begin position="1"/>
        <end position="20"/>
    </location>
</feature>
<organism evidence="2 3">
    <name type="scientific">Chitinibacter bivalviorum</name>
    <dbReference type="NCBI Taxonomy" id="2739434"/>
    <lineage>
        <taxon>Bacteria</taxon>
        <taxon>Pseudomonadati</taxon>
        <taxon>Pseudomonadota</taxon>
        <taxon>Betaproteobacteria</taxon>
        <taxon>Neisseriales</taxon>
        <taxon>Chitinibacteraceae</taxon>
        <taxon>Chitinibacter</taxon>
    </lineage>
</organism>
<dbReference type="Proteomes" id="UP000509597">
    <property type="component" value="Chromosome"/>
</dbReference>
<keyword evidence="1" id="KW-0732">Signal</keyword>
<name>A0A7H9BM98_9NEIS</name>
<evidence type="ECO:0000313" key="3">
    <source>
        <dbReference type="Proteomes" id="UP000509597"/>
    </source>
</evidence>
<proteinExistence type="predicted"/>
<keyword evidence="3" id="KW-1185">Reference proteome</keyword>